<protein>
    <submittedName>
        <fullName evidence="2">Uncharacterized protein</fullName>
    </submittedName>
</protein>
<evidence type="ECO:0000256" key="1">
    <source>
        <dbReference type="SAM" id="MobiDB-lite"/>
    </source>
</evidence>
<organism evidence="2 3">
    <name type="scientific">Candidatus Colwellbacteria bacterium RBG_13_48_8</name>
    <dbReference type="NCBI Taxonomy" id="1797685"/>
    <lineage>
        <taxon>Bacteria</taxon>
        <taxon>Candidatus Colwelliibacteriota</taxon>
    </lineage>
</organism>
<name>A0A1G1YWP2_9BACT</name>
<dbReference type="Proteomes" id="UP000177062">
    <property type="component" value="Unassembled WGS sequence"/>
</dbReference>
<feature type="region of interest" description="Disordered" evidence="1">
    <location>
        <begin position="149"/>
        <end position="248"/>
    </location>
</feature>
<reference evidence="2 3" key="1">
    <citation type="journal article" date="2016" name="Nat. Commun.">
        <title>Thousands of microbial genomes shed light on interconnected biogeochemical processes in an aquifer system.</title>
        <authorList>
            <person name="Anantharaman K."/>
            <person name="Brown C.T."/>
            <person name="Hug L.A."/>
            <person name="Sharon I."/>
            <person name="Castelle C.J."/>
            <person name="Probst A.J."/>
            <person name="Thomas B.C."/>
            <person name="Singh A."/>
            <person name="Wilkins M.J."/>
            <person name="Karaoz U."/>
            <person name="Brodie E.L."/>
            <person name="Williams K.H."/>
            <person name="Hubbard S.S."/>
            <person name="Banfield J.F."/>
        </authorList>
    </citation>
    <scope>NUCLEOTIDE SEQUENCE [LARGE SCALE GENOMIC DNA]</scope>
</reference>
<evidence type="ECO:0000313" key="3">
    <source>
        <dbReference type="Proteomes" id="UP000177062"/>
    </source>
</evidence>
<proteinExistence type="predicted"/>
<accession>A0A1G1YWP2</accession>
<sequence length="248" mass="28909">MWKKKEEKKEEGKEENLLKELCRDDAELYDFLSNYLFLDPLAAISKKSLDILTEEGGKNGDFRPAVDKAIFEGAQNPGERERYIKVIQNLALKTIHVTEQEKEKVEKEGLTDRAASLGKRIENQKFMSERTEDIISVASKFYKETLVELGESERREERKEKREKVEAEEWRTAEIEKAGREARKKEIGGMGREERREAEKQDKRGELAAEEKKEARAEEKGEAESEEQRIEEMEKAGREARKKERGRN</sequence>
<dbReference type="AlphaFoldDB" id="A0A1G1YWP2"/>
<dbReference type="EMBL" id="MHIT01000017">
    <property type="protein sequence ID" value="OGY56808.1"/>
    <property type="molecule type" value="Genomic_DNA"/>
</dbReference>
<comment type="caution">
    <text evidence="2">The sequence shown here is derived from an EMBL/GenBank/DDBJ whole genome shotgun (WGS) entry which is preliminary data.</text>
</comment>
<evidence type="ECO:0000313" key="2">
    <source>
        <dbReference type="EMBL" id="OGY56808.1"/>
    </source>
</evidence>
<gene>
    <name evidence="2" type="ORF">A2Y84_02140</name>
</gene>